<dbReference type="PROSITE" id="PS00356">
    <property type="entry name" value="HTH_LACI_1"/>
    <property type="match status" value="1"/>
</dbReference>
<dbReference type="Pfam" id="PF00356">
    <property type="entry name" value="LacI"/>
    <property type="match status" value="1"/>
</dbReference>
<dbReference type="PANTHER" id="PTHR30146:SF109">
    <property type="entry name" value="HTH-TYPE TRANSCRIPTIONAL REGULATOR GALS"/>
    <property type="match status" value="1"/>
</dbReference>
<dbReference type="PROSITE" id="PS50943">
    <property type="entry name" value="HTH_CROC1"/>
    <property type="match status" value="1"/>
</dbReference>
<dbReference type="AlphaFoldDB" id="A0AA96RJ76"/>
<dbReference type="InterPro" id="IPR000843">
    <property type="entry name" value="HTH_LacI"/>
</dbReference>
<dbReference type="CDD" id="cd01392">
    <property type="entry name" value="HTH_LacI"/>
    <property type="match status" value="1"/>
</dbReference>
<dbReference type="EMBL" id="CP130319">
    <property type="protein sequence ID" value="WNR43580.1"/>
    <property type="molecule type" value="Genomic_DNA"/>
</dbReference>
<evidence type="ECO:0000256" key="2">
    <source>
        <dbReference type="ARBA" id="ARBA00023125"/>
    </source>
</evidence>
<evidence type="ECO:0000313" key="6">
    <source>
        <dbReference type="EMBL" id="WNR43580.1"/>
    </source>
</evidence>
<dbReference type="SUPFAM" id="SSF47413">
    <property type="entry name" value="lambda repressor-like DNA-binding domains"/>
    <property type="match status" value="1"/>
</dbReference>
<dbReference type="InterPro" id="IPR001387">
    <property type="entry name" value="Cro/C1-type_HTH"/>
</dbReference>
<dbReference type="KEGG" id="proo:MJB10_21120"/>
<keyword evidence="3" id="KW-0804">Transcription</keyword>
<dbReference type="InterPro" id="IPR028082">
    <property type="entry name" value="Peripla_BP_I"/>
</dbReference>
<dbReference type="SMART" id="SM00354">
    <property type="entry name" value="HTH_LACI"/>
    <property type="match status" value="1"/>
</dbReference>
<dbReference type="GO" id="GO:0000976">
    <property type="term" value="F:transcription cis-regulatory region binding"/>
    <property type="evidence" value="ECO:0007669"/>
    <property type="project" value="TreeGrafter"/>
</dbReference>
<dbReference type="PRINTS" id="PR00036">
    <property type="entry name" value="HTHLACI"/>
</dbReference>
<evidence type="ECO:0000313" key="7">
    <source>
        <dbReference type="Proteomes" id="UP001304650"/>
    </source>
</evidence>
<dbReference type="RefSeq" id="WP_314798045.1">
    <property type="nucleotide sequence ID" value="NZ_CP130319.1"/>
</dbReference>
<dbReference type="PROSITE" id="PS50932">
    <property type="entry name" value="HTH_LACI_2"/>
    <property type="match status" value="1"/>
</dbReference>
<evidence type="ECO:0000259" key="5">
    <source>
        <dbReference type="PROSITE" id="PS50943"/>
    </source>
</evidence>
<dbReference type="PANTHER" id="PTHR30146">
    <property type="entry name" value="LACI-RELATED TRANSCRIPTIONAL REPRESSOR"/>
    <property type="match status" value="1"/>
</dbReference>
<dbReference type="Pfam" id="PF13377">
    <property type="entry name" value="Peripla_BP_3"/>
    <property type="match status" value="1"/>
</dbReference>
<reference evidence="6" key="1">
    <citation type="submission" date="2022-02" db="EMBL/GenBank/DDBJ databases">
        <title>Paenibacillus sp. MBLB1832 Whole Genome Shotgun Sequencing.</title>
        <authorList>
            <person name="Hwang C.Y."/>
            <person name="Cho E.-S."/>
            <person name="Seo M.-J."/>
        </authorList>
    </citation>
    <scope>NUCLEOTIDE SEQUENCE</scope>
    <source>
        <strain evidence="6">MBLB1832</strain>
    </source>
</reference>
<accession>A0AA96RJ76</accession>
<organism evidence="6 7">
    <name type="scientific">Paenibacillus roseopurpureus</name>
    <dbReference type="NCBI Taxonomy" id="2918901"/>
    <lineage>
        <taxon>Bacteria</taxon>
        <taxon>Bacillati</taxon>
        <taxon>Bacillota</taxon>
        <taxon>Bacilli</taxon>
        <taxon>Bacillales</taxon>
        <taxon>Paenibacillaceae</taxon>
        <taxon>Paenibacillus</taxon>
    </lineage>
</organism>
<dbReference type="Gene3D" id="3.40.50.2300">
    <property type="match status" value="2"/>
</dbReference>
<evidence type="ECO:0000259" key="4">
    <source>
        <dbReference type="PROSITE" id="PS50932"/>
    </source>
</evidence>
<evidence type="ECO:0000256" key="3">
    <source>
        <dbReference type="ARBA" id="ARBA00023163"/>
    </source>
</evidence>
<proteinExistence type="predicted"/>
<keyword evidence="1" id="KW-0805">Transcription regulation</keyword>
<dbReference type="SUPFAM" id="SSF53822">
    <property type="entry name" value="Periplasmic binding protein-like I"/>
    <property type="match status" value="1"/>
</dbReference>
<dbReference type="Gene3D" id="1.10.260.40">
    <property type="entry name" value="lambda repressor-like DNA-binding domains"/>
    <property type="match status" value="1"/>
</dbReference>
<feature type="domain" description="HTH cro/C1-type" evidence="5">
    <location>
        <begin position="4"/>
        <end position="47"/>
    </location>
</feature>
<name>A0AA96RJ76_9BACL</name>
<gene>
    <name evidence="6" type="ORF">MJB10_21120</name>
</gene>
<dbReference type="InterPro" id="IPR046335">
    <property type="entry name" value="LacI/GalR-like_sensor"/>
</dbReference>
<keyword evidence="7" id="KW-1185">Reference proteome</keyword>
<dbReference type="CDD" id="cd06294">
    <property type="entry name" value="PBP1_MalR-like"/>
    <property type="match status" value="1"/>
</dbReference>
<dbReference type="InterPro" id="IPR010982">
    <property type="entry name" value="Lambda_DNA-bd_dom_sf"/>
</dbReference>
<evidence type="ECO:0000256" key="1">
    <source>
        <dbReference type="ARBA" id="ARBA00023015"/>
    </source>
</evidence>
<keyword evidence="2 6" id="KW-0238">DNA-binding</keyword>
<feature type="domain" description="HTH lacI-type" evidence="4">
    <location>
        <begin position="3"/>
        <end position="57"/>
    </location>
</feature>
<dbReference type="Proteomes" id="UP001304650">
    <property type="component" value="Chromosome"/>
</dbReference>
<dbReference type="GO" id="GO:0003700">
    <property type="term" value="F:DNA-binding transcription factor activity"/>
    <property type="evidence" value="ECO:0007669"/>
    <property type="project" value="TreeGrafter"/>
</dbReference>
<protein>
    <submittedName>
        <fullName evidence="6">LacI family DNA-binding transcriptional regulator</fullName>
    </submittedName>
</protein>
<sequence>MSVTIIDVAKKAGVSPSTVSRVISGHSRISPATIRKVKEIMDELGYHPNVMAKSLVSKTTQTIGILLPRSAEELFLNLFFSEIIRGVVTQSTRSGYDLMMTTGTSEREEVEAITRLVKGRRVDGIILLYSRKSDPVISFLQEMKFPFVLVGRSEDFPHVLSIDNNNVLAAYDATRHLIAQGHKRIGFVSGPPNLIVSRDRMDGYVQAMREAKLEIQTEWIVEGEFLQESGYRAMSFFMNLPHRPTALVVIDDIVAFGVLRGVTELGYKVPSDLSLVGFNNIPMSELSSPPISSIDIGIYQLGYTASQTLIKAVKGEPIHHNHIIIPHRLMTRESSLHTIHP</sequence>